<dbReference type="PANTHER" id="PTHR35358:SF7">
    <property type="entry name" value="EXPRESSED PROTEIN"/>
    <property type="match status" value="1"/>
</dbReference>
<protein>
    <submittedName>
        <fullName evidence="3">Uncharacterized protein</fullName>
    </submittedName>
</protein>
<feature type="coiled-coil region" evidence="1">
    <location>
        <begin position="352"/>
        <end position="386"/>
    </location>
</feature>
<evidence type="ECO:0000313" key="3">
    <source>
        <dbReference type="EMBL" id="KAK2989110.1"/>
    </source>
</evidence>
<reference evidence="3" key="1">
    <citation type="submission" date="2022-12" db="EMBL/GenBank/DDBJ databases">
        <title>Draft genome assemblies for two species of Escallonia (Escalloniales).</title>
        <authorList>
            <person name="Chanderbali A."/>
            <person name="Dervinis C."/>
            <person name="Anghel I."/>
            <person name="Soltis D."/>
            <person name="Soltis P."/>
            <person name="Zapata F."/>
        </authorList>
    </citation>
    <scope>NUCLEOTIDE SEQUENCE</scope>
    <source>
        <strain evidence="3">UCBG92.1500</strain>
        <tissue evidence="3">Leaf</tissue>
    </source>
</reference>
<feature type="compositionally biased region" description="Pro residues" evidence="2">
    <location>
        <begin position="15"/>
        <end position="25"/>
    </location>
</feature>
<comment type="caution">
    <text evidence="3">The sequence shown here is derived from an EMBL/GenBank/DDBJ whole genome shotgun (WGS) entry which is preliminary data.</text>
</comment>
<keyword evidence="1" id="KW-0175">Coiled coil</keyword>
<keyword evidence="4" id="KW-1185">Reference proteome</keyword>
<dbReference type="InterPro" id="IPR007942">
    <property type="entry name" value="PLipase-like"/>
</dbReference>
<dbReference type="PANTHER" id="PTHR35358">
    <property type="entry name" value="OS06G0711100 PROTEIN"/>
    <property type="match status" value="1"/>
</dbReference>
<accession>A0AA88SFM7</accession>
<dbReference type="Proteomes" id="UP001187471">
    <property type="component" value="Unassembled WGS sequence"/>
</dbReference>
<dbReference type="EMBL" id="JAVXUO010000787">
    <property type="protein sequence ID" value="KAK2989110.1"/>
    <property type="molecule type" value="Genomic_DNA"/>
</dbReference>
<name>A0AA88SFM7_9ASTE</name>
<sequence length="448" mass="49926">MAGLRPQSGAELAGVPPPGFKPIPKPSDFLVPSNAVGKQSSPEKGSHEQPAVSHQGENGNGGTTRNENGLKNLRGTRKRVRPQFLDPSPKPFRSCTKPTSKRCRGRPPAAGLKKRTQQIIEVEDESKVSLAPSRSLWKQANAGIPPGVLTVENQNSPFTSNQSIEQKSHTGILPSTCQHTNQNPNMKLQTQDFAVEGQRNASWCEKKPTTLSLLQVPEIANGSLNGQANEVSHGMREIVYKADPLMAQEDCYTVNPSLLPIFQAIISKHGDITKNCPLHSSFMRTSVLEGICKVVQELQRKELMELDNGQLYSYYEAVKDALTMNVNVSWLLLRLDQIHDAVKSFAEIKKLVDEKTLRIKRIEQMKKDLECQKAELERLKSAMEADELGFNVKWLLEPLDEVLETIGLMKKLKGLSDDRKCNNKLTRVLHSFNSSEEREKREKGAPKP</sequence>
<dbReference type="Pfam" id="PF05278">
    <property type="entry name" value="PEARLI-4"/>
    <property type="match status" value="1"/>
</dbReference>
<organism evidence="3 4">
    <name type="scientific">Escallonia rubra</name>
    <dbReference type="NCBI Taxonomy" id="112253"/>
    <lineage>
        <taxon>Eukaryota</taxon>
        <taxon>Viridiplantae</taxon>
        <taxon>Streptophyta</taxon>
        <taxon>Embryophyta</taxon>
        <taxon>Tracheophyta</taxon>
        <taxon>Spermatophyta</taxon>
        <taxon>Magnoliopsida</taxon>
        <taxon>eudicotyledons</taxon>
        <taxon>Gunneridae</taxon>
        <taxon>Pentapetalae</taxon>
        <taxon>asterids</taxon>
        <taxon>campanulids</taxon>
        <taxon>Escalloniales</taxon>
        <taxon>Escalloniaceae</taxon>
        <taxon>Escallonia</taxon>
    </lineage>
</organism>
<evidence type="ECO:0000313" key="4">
    <source>
        <dbReference type="Proteomes" id="UP001187471"/>
    </source>
</evidence>
<feature type="region of interest" description="Disordered" evidence="2">
    <location>
        <begin position="1"/>
        <end position="116"/>
    </location>
</feature>
<evidence type="ECO:0000256" key="2">
    <source>
        <dbReference type="SAM" id="MobiDB-lite"/>
    </source>
</evidence>
<proteinExistence type="predicted"/>
<gene>
    <name evidence="3" type="ORF">RJ640_018899</name>
</gene>
<evidence type="ECO:0000256" key="1">
    <source>
        <dbReference type="SAM" id="Coils"/>
    </source>
</evidence>
<dbReference type="AlphaFoldDB" id="A0AA88SFM7"/>